<dbReference type="PANTHER" id="PTHR28630">
    <property type="match status" value="1"/>
</dbReference>
<dbReference type="InterPro" id="IPR036249">
    <property type="entry name" value="Thioredoxin-like_sf"/>
</dbReference>
<accession>A0A165Q259</accession>
<organism evidence="1 2">
    <name type="scientific">Exidia glandulosa HHB12029</name>
    <dbReference type="NCBI Taxonomy" id="1314781"/>
    <lineage>
        <taxon>Eukaryota</taxon>
        <taxon>Fungi</taxon>
        <taxon>Dikarya</taxon>
        <taxon>Basidiomycota</taxon>
        <taxon>Agaricomycotina</taxon>
        <taxon>Agaricomycetes</taxon>
        <taxon>Auriculariales</taxon>
        <taxon>Exidiaceae</taxon>
        <taxon>Exidia</taxon>
    </lineage>
</organism>
<dbReference type="STRING" id="1314781.A0A165Q259"/>
<sequence length="203" mass="22213">MPPPATDPTTLVTTAELESASALPVLDAEGKSIPFGSLFENGRAVVVLIRHFWCGSCQDYVCQLASVPSSAFEAAGVRLVVIGCGDPTMIKNYKELTQFHGEMYADPTRKLYDVLGATSNLGQADKKPSYIQHGFFYNAVRSLWRGFITQPTTLGKQGKFSQLGADLVLGPGNTCTFSYRMRNTQDHIEVQELMKHAGVEYTP</sequence>
<dbReference type="Proteomes" id="UP000077266">
    <property type="component" value="Unassembled WGS sequence"/>
</dbReference>
<protein>
    <recommendedName>
        <fullName evidence="3">AhpC-TSA-domain-containing protein</fullName>
    </recommendedName>
</protein>
<reference evidence="1 2" key="1">
    <citation type="journal article" date="2016" name="Mol. Biol. Evol.">
        <title>Comparative Genomics of Early-Diverging Mushroom-Forming Fungi Provides Insights into the Origins of Lignocellulose Decay Capabilities.</title>
        <authorList>
            <person name="Nagy L.G."/>
            <person name="Riley R."/>
            <person name="Tritt A."/>
            <person name="Adam C."/>
            <person name="Daum C."/>
            <person name="Floudas D."/>
            <person name="Sun H."/>
            <person name="Yadav J.S."/>
            <person name="Pangilinan J."/>
            <person name="Larsson K.H."/>
            <person name="Matsuura K."/>
            <person name="Barry K."/>
            <person name="Labutti K."/>
            <person name="Kuo R."/>
            <person name="Ohm R.A."/>
            <person name="Bhattacharya S.S."/>
            <person name="Shirouzu T."/>
            <person name="Yoshinaga Y."/>
            <person name="Martin F.M."/>
            <person name="Grigoriev I.V."/>
            <person name="Hibbett D.S."/>
        </authorList>
    </citation>
    <scope>NUCLEOTIDE SEQUENCE [LARGE SCALE GENOMIC DNA]</scope>
    <source>
        <strain evidence="1 2">HHB12029</strain>
    </source>
</reference>
<dbReference type="OrthoDB" id="40334at2759"/>
<dbReference type="PANTHER" id="PTHR28630:SF3">
    <property type="entry name" value="PEROXIREDOXIN-LIKE 2C"/>
    <property type="match status" value="1"/>
</dbReference>
<keyword evidence="2" id="KW-1185">Reference proteome</keyword>
<dbReference type="EMBL" id="KV425885">
    <property type="protein sequence ID" value="KZW02979.1"/>
    <property type="molecule type" value="Genomic_DNA"/>
</dbReference>
<evidence type="ECO:0000313" key="1">
    <source>
        <dbReference type="EMBL" id="KZW02979.1"/>
    </source>
</evidence>
<evidence type="ECO:0000313" key="2">
    <source>
        <dbReference type="Proteomes" id="UP000077266"/>
    </source>
</evidence>
<dbReference type="AlphaFoldDB" id="A0A165Q259"/>
<dbReference type="SUPFAM" id="SSF52833">
    <property type="entry name" value="Thioredoxin-like"/>
    <property type="match status" value="1"/>
</dbReference>
<name>A0A165Q259_EXIGL</name>
<gene>
    <name evidence="1" type="ORF">EXIGLDRAFT_828759</name>
</gene>
<proteinExistence type="predicted"/>
<evidence type="ECO:0008006" key="3">
    <source>
        <dbReference type="Google" id="ProtNLM"/>
    </source>
</evidence>
<dbReference type="CDD" id="cd02970">
    <property type="entry name" value="PRX_like2"/>
    <property type="match status" value="1"/>
</dbReference>
<dbReference type="Gene3D" id="3.40.30.10">
    <property type="entry name" value="Glutaredoxin"/>
    <property type="match status" value="1"/>
</dbReference>
<dbReference type="InParanoid" id="A0A165Q259"/>
<dbReference type="Pfam" id="PF13911">
    <property type="entry name" value="AhpC-TSA_2"/>
    <property type="match status" value="1"/>
</dbReference>
<dbReference type="InterPro" id="IPR032801">
    <property type="entry name" value="PXL2A/B/C"/>
</dbReference>